<feature type="compositionally biased region" description="Basic and acidic residues" evidence="1">
    <location>
        <begin position="365"/>
        <end position="382"/>
    </location>
</feature>
<feature type="compositionally biased region" description="Low complexity" evidence="1">
    <location>
        <begin position="352"/>
        <end position="361"/>
    </location>
</feature>
<accession>A0A7J7ER94</accession>
<keyword evidence="2" id="KW-0812">Transmembrane</keyword>
<evidence type="ECO:0000256" key="2">
    <source>
        <dbReference type="SAM" id="Phobius"/>
    </source>
</evidence>
<dbReference type="GO" id="GO:0006302">
    <property type="term" value="P:double-strand break repair"/>
    <property type="evidence" value="ECO:0007669"/>
    <property type="project" value="InterPro"/>
</dbReference>
<sequence>ITDKRVSRRHAILEIVDGQLRIKPLLIRGDYFQGASSQQFLGIVREEIHTNPCFYQSSEKSQLLPLKTNLWHRLYPGDSFSLLVDKYIFRVFSTHSETEVERTLSFLNFIKKYQNAYFFEKSKNSQMLDEDSILNETPKSSSINLPDETTCAPQLERSTEIAKTQTITAKSMSFLGECRDFSKQQSNPAQRKRILPAWMLTEGLSDQNLSAPVISGGNIVIQGSEKEAICEDKTQVNITQQGKKRLISSGSSESISAEQDTGKKCKNADQEESFISSKEMPQSFSAITLSNTEVNNMKTNTQRNKIPVEELDKVSERKIITKGTPNKDEAMSCSESCPSAQSKSFHDEAQGSHSESSSDPSNPETLREKATDSVPRASEENKVKRTSCMYGANCYRKNPVHFQHFSHPGDSDYGGVQVMCQDEADDRPECPYGTSCYSQVAKWYFGVKKNKLPLLRGLTKNPQHKIEYRHSALPANVFYNHCPTLLCIIYIMQRPSQHTVFLPTEGENEMHTIQAVPMCILCATAMFPVIIFVLQKKLTKAYTKVQTLKFLTYTFAVHHRHCRLPFRRFPVRSISGEHDDTVGQPNEYDLNDSFLDDEEEEFEPTDEDSDWEPENEDQEKEDMEELLKEAKKFMKRKNYDFSIDSLQMEH</sequence>
<feature type="compositionally biased region" description="Basic and acidic residues" evidence="1">
    <location>
        <begin position="316"/>
        <end position="330"/>
    </location>
</feature>
<dbReference type="GO" id="GO:0003906">
    <property type="term" value="F:DNA-(apurinic or apyrimidinic site) endonuclease activity"/>
    <property type="evidence" value="ECO:0007669"/>
    <property type="project" value="InterPro"/>
</dbReference>
<comment type="caution">
    <text evidence="4">The sequence shown here is derived from an EMBL/GenBank/DDBJ whole genome shotgun (WGS) entry which is preliminary data.</text>
</comment>
<feature type="compositionally biased region" description="Basic and acidic residues" evidence="1">
    <location>
        <begin position="260"/>
        <end position="269"/>
    </location>
</feature>
<dbReference type="GO" id="GO:0035861">
    <property type="term" value="C:site of double-strand break"/>
    <property type="evidence" value="ECO:0007669"/>
    <property type="project" value="TreeGrafter"/>
</dbReference>
<name>A0A7J7ER94_DICBM</name>
<keyword evidence="2" id="KW-0472">Membrane</keyword>
<proteinExistence type="predicted"/>
<feature type="region of interest" description="Disordered" evidence="1">
    <location>
        <begin position="241"/>
        <end position="281"/>
    </location>
</feature>
<dbReference type="SUPFAM" id="SSF49879">
    <property type="entry name" value="SMAD/FHA domain"/>
    <property type="match status" value="1"/>
</dbReference>
<dbReference type="PANTHER" id="PTHR21315:SF2">
    <property type="entry name" value="APRATAXIN AND PNK-LIKE FACTOR"/>
    <property type="match status" value="1"/>
</dbReference>
<evidence type="ECO:0000256" key="1">
    <source>
        <dbReference type="SAM" id="MobiDB-lite"/>
    </source>
</evidence>
<dbReference type="Gene3D" id="2.60.200.20">
    <property type="match status" value="1"/>
</dbReference>
<dbReference type="AlphaFoldDB" id="A0A7J7ER94"/>
<gene>
    <name evidence="4" type="ORF">HPG69_019772</name>
</gene>
<keyword evidence="5" id="KW-1185">Reference proteome</keyword>
<evidence type="ECO:0000259" key="3">
    <source>
        <dbReference type="Pfam" id="PF10283"/>
    </source>
</evidence>
<feature type="region of interest" description="Disordered" evidence="1">
    <location>
        <begin position="595"/>
        <end position="623"/>
    </location>
</feature>
<organism evidence="4 5">
    <name type="scientific">Diceros bicornis minor</name>
    <name type="common">South-central black rhinoceros</name>
    <dbReference type="NCBI Taxonomy" id="77932"/>
    <lineage>
        <taxon>Eukaryota</taxon>
        <taxon>Metazoa</taxon>
        <taxon>Chordata</taxon>
        <taxon>Craniata</taxon>
        <taxon>Vertebrata</taxon>
        <taxon>Euteleostomi</taxon>
        <taxon>Mammalia</taxon>
        <taxon>Eutheria</taxon>
        <taxon>Laurasiatheria</taxon>
        <taxon>Perissodactyla</taxon>
        <taxon>Rhinocerotidae</taxon>
        <taxon>Diceros</taxon>
    </lineage>
</organism>
<feature type="non-terminal residue" evidence="4">
    <location>
        <position position="650"/>
    </location>
</feature>
<dbReference type="Proteomes" id="UP000551758">
    <property type="component" value="Unassembled WGS sequence"/>
</dbReference>
<feature type="compositionally biased region" description="Low complexity" evidence="1">
    <location>
        <begin position="247"/>
        <end position="256"/>
    </location>
</feature>
<feature type="transmembrane region" description="Helical" evidence="2">
    <location>
        <begin position="512"/>
        <end position="534"/>
    </location>
</feature>
<dbReference type="GO" id="GO:0005634">
    <property type="term" value="C:nucleus"/>
    <property type="evidence" value="ECO:0007669"/>
    <property type="project" value="TreeGrafter"/>
</dbReference>
<dbReference type="InterPro" id="IPR008984">
    <property type="entry name" value="SMAD_FHA_dom_sf"/>
</dbReference>
<protein>
    <recommendedName>
        <fullName evidence="3">PBZ-type domain-containing protein</fullName>
    </recommendedName>
</protein>
<reference evidence="4 5" key="1">
    <citation type="journal article" date="2020" name="Mol. Biol. Evol.">
        <title>Interspecific Gene Flow and the Evolution of Specialization in Black and White Rhinoceros.</title>
        <authorList>
            <person name="Moodley Y."/>
            <person name="Westbury M.V."/>
            <person name="Russo I.M."/>
            <person name="Gopalakrishnan S."/>
            <person name="Rakotoarivelo A."/>
            <person name="Olsen R.A."/>
            <person name="Prost S."/>
            <person name="Tunstall T."/>
            <person name="Ryder O.A."/>
            <person name="Dalen L."/>
            <person name="Bruford M.W."/>
        </authorList>
    </citation>
    <scope>NUCLEOTIDE SEQUENCE [LARGE SCALE GENOMIC DNA]</scope>
    <source>
        <strain evidence="4">SBR-YM</strain>
        <tissue evidence="4">Skin</tissue>
    </source>
</reference>
<evidence type="ECO:0000313" key="5">
    <source>
        <dbReference type="Proteomes" id="UP000551758"/>
    </source>
</evidence>
<dbReference type="GO" id="GO:0008408">
    <property type="term" value="F:3'-5' exonuclease activity"/>
    <property type="evidence" value="ECO:0007669"/>
    <property type="project" value="InterPro"/>
</dbReference>
<dbReference type="EMBL" id="JACDTQ010002496">
    <property type="protein sequence ID" value="KAF5917966.1"/>
    <property type="molecule type" value="Genomic_DNA"/>
</dbReference>
<dbReference type="InterPro" id="IPR039253">
    <property type="entry name" value="APLF"/>
</dbReference>
<dbReference type="PANTHER" id="PTHR21315">
    <property type="entry name" value="APRATAXIN AND PNK-LIKE FACTOR-RELATED"/>
    <property type="match status" value="1"/>
</dbReference>
<evidence type="ECO:0000313" key="4">
    <source>
        <dbReference type="EMBL" id="KAF5917966.1"/>
    </source>
</evidence>
<feature type="region of interest" description="Disordered" evidence="1">
    <location>
        <begin position="316"/>
        <end position="382"/>
    </location>
</feature>
<dbReference type="InterPro" id="IPR019406">
    <property type="entry name" value="APLF_PBZ"/>
</dbReference>
<feature type="domain" description="PBZ-type" evidence="3">
    <location>
        <begin position="385"/>
        <end position="410"/>
    </location>
</feature>
<keyword evidence="2" id="KW-1133">Transmembrane helix</keyword>
<dbReference type="Pfam" id="PF10283">
    <property type="entry name" value="zf-CCHH"/>
    <property type="match status" value="1"/>
</dbReference>
<feature type="compositionally biased region" description="Polar residues" evidence="1">
    <location>
        <begin position="333"/>
        <end position="343"/>
    </location>
</feature>